<keyword evidence="8 13" id="KW-0560">Oxidoreductase</keyword>
<comment type="catalytic activity">
    <reaction evidence="12 13">
        <text>N(6)-[(R)-dihydrolipoyl]-L-lysyl-[protein] + NAD(+) = N(6)-[(R)-lipoyl]-L-lysyl-[protein] + NADH + H(+)</text>
        <dbReference type="Rhea" id="RHEA:15045"/>
        <dbReference type="Rhea" id="RHEA-COMP:10474"/>
        <dbReference type="Rhea" id="RHEA-COMP:10475"/>
        <dbReference type="ChEBI" id="CHEBI:15378"/>
        <dbReference type="ChEBI" id="CHEBI:57540"/>
        <dbReference type="ChEBI" id="CHEBI:57945"/>
        <dbReference type="ChEBI" id="CHEBI:83099"/>
        <dbReference type="ChEBI" id="CHEBI:83100"/>
        <dbReference type="EC" id="1.8.1.4"/>
    </reaction>
</comment>
<gene>
    <name evidence="16" type="primary">lpdA_2</name>
    <name evidence="16" type="ORF">GCM10022414_17900</name>
</gene>
<organism evidence="16 17">
    <name type="scientific">Zhongshania borealis</name>
    <dbReference type="NCBI Taxonomy" id="889488"/>
    <lineage>
        <taxon>Bacteria</taxon>
        <taxon>Pseudomonadati</taxon>
        <taxon>Pseudomonadota</taxon>
        <taxon>Gammaproteobacteria</taxon>
        <taxon>Cellvibrionales</taxon>
        <taxon>Spongiibacteraceae</taxon>
        <taxon>Zhongshania</taxon>
    </lineage>
</organism>
<dbReference type="PANTHER" id="PTHR22912">
    <property type="entry name" value="DISULFIDE OXIDOREDUCTASE"/>
    <property type="match status" value="1"/>
</dbReference>
<keyword evidence="9 13" id="KW-0520">NAD</keyword>
<keyword evidence="10" id="KW-1015">Disulfide bond</keyword>
<dbReference type="InterPro" id="IPR006258">
    <property type="entry name" value="Lipoamide_DH"/>
</dbReference>
<evidence type="ECO:0000256" key="1">
    <source>
        <dbReference type="ARBA" id="ARBA00004496"/>
    </source>
</evidence>
<evidence type="ECO:0000313" key="17">
    <source>
        <dbReference type="Proteomes" id="UP001500392"/>
    </source>
</evidence>
<dbReference type="SUPFAM" id="SSF55424">
    <property type="entry name" value="FAD/NAD-linked reductases, dimerisation (C-terminal) domain"/>
    <property type="match status" value="1"/>
</dbReference>
<dbReference type="EC" id="1.8.1.4" evidence="3 13"/>
<accession>A0ABP7WQE5</accession>
<comment type="cofactor">
    <cofactor evidence="13">
        <name>FAD</name>
        <dbReference type="ChEBI" id="CHEBI:57692"/>
    </cofactor>
    <text evidence="13">Binds 1 FAD per subunit.</text>
</comment>
<evidence type="ECO:0000256" key="2">
    <source>
        <dbReference type="ARBA" id="ARBA00007532"/>
    </source>
</evidence>
<keyword evidence="11 13" id="KW-0676">Redox-active center</keyword>
<dbReference type="NCBIfam" id="TIGR01350">
    <property type="entry name" value="lipoamide_DH"/>
    <property type="match status" value="1"/>
</dbReference>
<feature type="domain" description="FAD/NAD(P)-binding" evidence="15">
    <location>
        <begin position="4"/>
        <end position="323"/>
    </location>
</feature>
<dbReference type="PROSITE" id="PS00076">
    <property type="entry name" value="PYRIDINE_REDOX_1"/>
    <property type="match status" value="1"/>
</dbReference>
<dbReference type="SUPFAM" id="SSF51905">
    <property type="entry name" value="FAD/NAD(P)-binding domain"/>
    <property type="match status" value="1"/>
</dbReference>
<proteinExistence type="inferred from homology"/>
<evidence type="ECO:0000259" key="15">
    <source>
        <dbReference type="Pfam" id="PF07992"/>
    </source>
</evidence>
<name>A0ABP7WQE5_9GAMM</name>
<dbReference type="Proteomes" id="UP001500392">
    <property type="component" value="Unassembled WGS sequence"/>
</dbReference>
<evidence type="ECO:0000256" key="7">
    <source>
        <dbReference type="ARBA" id="ARBA00022827"/>
    </source>
</evidence>
<dbReference type="InterPro" id="IPR023753">
    <property type="entry name" value="FAD/NAD-binding_dom"/>
</dbReference>
<evidence type="ECO:0000259" key="14">
    <source>
        <dbReference type="Pfam" id="PF02852"/>
    </source>
</evidence>
<evidence type="ECO:0000256" key="5">
    <source>
        <dbReference type="ARBA" id="ARBA00022490"/>
    </source>
</evidence>
<dbReference type="InterPro" id="IPR001100">
    <property type="entry name" value="Pyr_nuc-diS_OxRdtase"/>
</dbReference>
<dbReference type="Pfam" id="PF07992">
    <property type="entry name" value="Pyr_redox_2"/>
    <property type="match status" value="1"/>
</dbReference>
<dbReference type="Gene3D" id="3.30.390.30">
    <property type="match status" value="1"/>
</dbReference>
<dbReference type="PANTHER" id="PTHR22912:SF217">
    <property type="entry name" value="DIHYDROLIPOYL DEHYDROGENASE"/>
    <property type="match status" value="1"/>
</dbReference>
<dbReference type="RefSeq" id="WP_344934851.1">
    <property type="nucleotide sequence ID" value="NZ_BAABDM010000002.1"/>
</dbReference>
<evidence type="ECO:0000256" key="6">
    <source>
        <dbReference type="ARBA" id="ARBA00022630"/>
    </source>
</evidence>
<dbReference type="PIRSF" id="PIRSF000350">
    <property type="entry name" value="Mercury_reductase_MerA"/>
    <property type="match status" value="1"/>
</dbReference>
<dbReference type="EMBL" id="BAABDM010000002">
    <property type="protein sequence ID" value="GAA4094332.1"/>
    <property type="molecule type" value="Genomic_DNA"/>
</dbReference>
<evidence type="ECO:0000256" key="3">
    <source>
        <dbReference type="ARBA" id="ARBA00012608"/>
    </source>
</evidence>
<dbReference type="InterPro" id="IPR012999">
    <property type="entry name" value="Pyr_OxRdtase_I_AS"/>
</dbReference>
<keyword evidence="5" id="KW-0963">Cytoplasm</keyword>
<evidence type="ECO:0000256" key="9">
    <source>
        <dbReference type="ARBA" id="ARBA00023027"/>
    </source>
</evidence>
<reference evidence="17" key="1">
    <citation type="journal article" date="2019" name="Int. J. Syst. Evol. Microbiol.">
        <title>The Global Catalogue of Microorganisms (GCM) 10K type strain sequencing project: providing services to taxonomists for standard genome sequencing and annotation.</title>
        <authorList>
            <consortium name="The Broad Institute Genomics Platform"/>
            <consortium name="The Broad Institute Genome Sequencing Center for Infectious Disease"/>
            <person name="Wu L."/>
            <person name="Ma J."/>
        </authorList>
    </citation>
    <scope>NUCLEOTIDE SEQUENCE [LARGE SCALE GENOMIC DNA]</scope>
    <source>
        <strain evidence="17">JCM 17304</strain>
    </source>
</reference>
<feature type="domain" description="Pyridine nucleotide-disulphide oxidoreductase dimerisation" evidence="14">
    <location>
        <begin position="344"/>
        <end position="452"/>
    </location>
</feature>
<evidence type="ECO:0000256" key="8">
    <source>
        <dbReference type="ARBA" id="ARBA00023002"/>
    </source>
</evidence>
<dbReference type="PRINTS" id="PR00411">
    <property type="entry name" value="PNDRDTASEI"/>
</dbReference>
<dbReference type="PRINTS" id="PR00368">
    <property type="entry name" value="FADPNR"/>
</dbReference>
<evidence type="ECO:0000313" key="16">
    <source>
        <dbReference type="EMBL" id="GAA4094332.1"/>
    </source>
</evidence>
<evidence type="ECO:0000256" key="4">
    <source>
        <dbReference type="ARBA" id="ARBA00016961"/>
    </source>
</evidence>
<keyword evidence="17" id="KW-1185">Reference proteome</keyword>
<dbReference type="InterPro" id="IPR036188">
    <property type="entry name" value="FAD/NAD-bd_sf"/>
</dbReference>
<sequence length="463" mass="49020">MSDFDLIVVGGGPGGYVAAIRAAQLGFKTALIEKAELGGVCLNWGCIPTKALLRGADIAHTLKHAAQFGFALEAPSLDLAKLVGHSRSTAKRLSQGIDYLMNKNAVTVIRGHAKIIAPFTLRVSSDDGDQQYRADHIILATGAHARDLANIHVDGKLVWGAREAMTPTALPERLLVIGAGAIGVEFASLYNDLGSHVTLVEAASKIVPMEDSDVSTQLAKSFTERGINIHTSTTVEAIERHADTVTAELLTANGRTQITVDRVILAVGISGNIQALGLEDVKADTDRGFIKTDAFSKTNIVGLYAIGDVAGPPWLAHKASHEAVICVEKIAGVAGVKPLRKDRVPGCTYCRPQTASVGLSEEKAKSAGHKVRIGRFNLNANGKALAIDESVGFVKTIFDSETGELLGAHMIGAEVTEQIQGFCIAQQLEATDHELANSIFAHPTLSESMHESVLDSLGIAIHQ</sequence>
<protein>
    <recommendedName>
        <fullName evidence="4 13">Dihydrolipoyl dehydrogenase</fullName>
        <ecNumber evidence="3 13">1.8.1.4</ecNumber>
    </recommendedName>
</protein>
<keyword evidence="7 13" id="KW-0274">FAD</keyword>
<comment type="similarity">
    <text evidence="2 13">Belongs to the class-I pyridine nucleotide-disulfide oxidoreductase family.</text>
</comment>
<dbReference type="Pfam" id="PF02852">
    <property type="entry name" value="Pyr_redox_dim"/>
    <property type="match status" value="1"/>
</dbReference>
<evidence type="ECO:0000256" key="11">
    <source>
        <dbReference type="ARBA" id="ARBA00023284"/>
    </source>
</evidence>
<evidence type="ECO:0000256" key="10">
    <source>
        <dbReference type="ARBA" id="ARBA00023157"/>
    </source>
</evidence>
<evidence type="ECO:0000256" key="13">
    <source>
        <dbReference type="RuleBase" id="RU003692"/>
    </source>
</evidence>
<evidence type="ECO:0000256" key="12">
    <source>
        <dbReference type="ARBA" id="ARBA00049187"/>
    </source>
</evidence>
<dbReference type="InterPro" id="IPR016156">
    <property type="entry name" value="FAD/NAD-linked_Rdtase_dimer_sf"/>
</dbReference>
<comment type="subcellular location">
    <subcellularLocation>
        <location evidence="1">Cytoplasm</location>
    </subcellularLocation>
</comment>
<comment type="caution">
    <text evidence="16">The sequence shown here is derived from an EMBL/GenBank/DDBJ whole genome shotgun (WGS) entry which is preliminary data.</text>
</comment>
<dbReference type="InterPro" id="IPR050151">
    <property type="entry name" value="Class-I_Pyr_Nuc-Dis_Oxidored"/>
</dbReference>
<dbReference type="InterPro" id="IPR004099">
    <property type="entry name" value="Pyr_nucl-diS_OxRdtase_dimer"/>
</dbReference>
<keyword evidence="6 13" id="KW-0285">Flavoprotein</keyword>
<dbReference type="Gene3D" id="3.50.50.60">
    <property type="entry name" value="FAD/NAD(P)-binding domain"/>
    <property type="match status" value="2"/>
</dbReference>
<comment type="miscellaneous">
    <text evidence="13">The active site is a redox-active disulfide bond.</text>
</comment>